<keyword evidence="5 14" id="KW-0413">Isomerase</keyword>
<dbReference type="NCBIfam" id="TIGR02009">
    <property type="entry name" value="PGMB-YQAB-SF"/>
    <property type="match status" value="1"/>
</dbReference>
<dbReference type="EMBL" id="CP046161">
    <property type="protein sequence ID" value="QKO30329.1"/>
    <property type="molecule type" value="Genomic_DNA"/>
</dbReference>
<dbReference type="EMBL" id="CP046051">
    <property type="protein sequence ID" value="QKN23065.1"/>
    <property type="molecule type" value="Genomic_DNA"/>
</dbReference>
<feature type="binding site" evidence="11">
    <location>
        <position position="143"/>
    </location>
    <ligand>
        <name>substrate</name>
    </ligand>
</feature>
<evidence type="ECO:0000313" key="16">
    <source>
        <dbReference type="Proteomes" id="UP000501316"/>
    </source>
</evidence>
<keyword evidence="3 12" id="KW-0479">Metal-binding</keyword>
<feature type="binding site" evidence="11">
    <location>
        <begin position="42"/>
        <end position="47"/>
    </location>
    <ligand>
        <name>substrate</name>
    </ligand>
</feature>
<evidence type="ECO:0000256" key="11">
    <source>
        <dbReference type="PIRSR" id="PIRSR610972-2"/>
    </source>
</evidence>
<sequence>MKAVIFDLDGVLVRTDDLQYRAWKHLTDREGIPFDRTLNNRLRGISRRASLNVILESAHRTCSEEQAAEMMAYKNDYYLGLLDQLTPADLLPHVPELLQALRAMGVHTAVGTSSRNAQQTLQRIGLSESFDAVVDGNEITRAKPDPEVYLKAAEKLGERPENCLVVEDAAAGIEAAKRGGMTAVGVSDARKAALTDYRAEDILEIIDLLRK</sequence>
<evidence type="ECO:0000256" key="8">
    <source>
        <dbReference type="ARBA" id="ARBA00044968"/>
    </source>
</evidence>
<dbReference type="CDD" id="cd02598">
    <property type="entry name" value="HAD_BPGM"/>
    <property type="match status" value="1"/>
</dbReference>
<dbReference type="GO" id="GO:0000287">
    <property type="term" value="F:magnesium ion binding"/>
    <property type="evidence" value="ECO:0007669"/>
    <property type="project" value="InterPro"/>
</dbReference>
<dbReference type="InterPro" id="IPR006439">
    <property type="entry name" value="HAD-SF_hydro_IA"/>
</dbReference>
<dbReference type="RefSeq" id="WP_086034877.1">
    <property type="nucleotide sequence ID" value="NZ_CP046051.1"/>
</dbReference>
<dbReference type="Pfam" id="PF00702">
    <property type="entry name" value="Hydrolase"/>
    <property type="match status" value="1"/>
</dbReference>
<feature type="binding site" evidence="11">
    <location>
        <position position="50"/>
    </location>
    <ligand>
        <name>substrate</name>
    </ligand>
</feature>
<dbReference type="PANTHER" id="PTHR46193">
    <property type="entry name" value="6-PHOSPHOGLUCONATE PHOSPHATASE"/>
    <property type="match status" value="1"/>
</dbReference>
<accession>A0A859DNM8</accession>
<dbReference type="Proteomes" id="UP000509623">
    <property type="component" value="Chromosome"/>
</dbReference>
<evidence type="ECO:0000256" key="4">
    <source>
        <dbReference type="ARBA" id="ARBA00022842"/>
    </source>
</evidence>
<dbReference type="GO" id="GO:0005975">
    <property type="term" value="P:carbohydrate metabolic process"/>
    <property type="evidence" value="ECO:0007669"/>
    <property type="project" value="InterPro"/>
</dbReference>
<dbReference type="KEGG" id="clf:GJQ69_00340"/>
<dbReference type="InterPro" id="IPR036412">
    <property type="entry name" value="HAD-like_sf"/>
</dbReference>
<evidence type="ECO:0000256" key="9">
    <source>
        <dbReference type="ARBA" id="ARBA00044991"/>
    </source>
</evidence>
<comment type="catalytic activity">
    <reaction evidence="7">
        <text>beta-D-glucose 1-phosphate = beta-D-glucose 6-phosphate</text>
        <dbReference type="Rhea" id="RHEA:20113"/>
        <dbReference type="ChEBI" id="CHEBI:57684"/>
        <dbReference type="ChEBI" id="CHEBI:58247"/>
        <dbReference type="EC" id="5.4.2.6"/>
    </reaction>
</comment>
<dbReference type="EC" id="5.4.2.6" evidence="8"/>
<evidence type="ECO:0000256" key="2">
    <source>
        <dbReference type="ARBA" id="ARBA00022553"/>
    </source>
</evidence>
<comment type="similarity">
    <text evidence="1">Belongs to the HAD-like hydrolase superfamily. CbbY/CbbZ/Gph/YieH family.</text>
</comment>
<dbReference type="SFLD" id="SFLDG01135">
    <property type="entry name" value="C1.5.6:_HAD__Beta-PGM__Phospha"/>
    <property type="match status" value="1"/>
</dbReference>
<reference evidence="15" key="2">
    <citation type="journal article" date="2021" name="Appl. Environ. Microbiol.">
        <title>Adaptability of a Caproate-Producing Bacterium Contributes to Its Dominance in an Anaerobic Fermentation System.</title>
        <authorList>
            <person name="Wang H."/>
            <person name="Gu Y."/>
            <person name="Zhou W."/>
            <person name="Zhao D."/>
            <person name="Qiao Z."/>
            <person name="Zheng J."/>
            <person name="Gao J."/>
            <person name="Chen X."/>
            <person name="Ren C."/>
            <person name="Xu Y."/>
        </authorList>
    </citation>
    <scope>NUCLEOTIDE SEQUENCE</scope>
    <source>
        <strain evidence="15">JNU-WLY1368</strain>
    </source>
</reference>
<evidence type="ECO:0000256" key="7">
    <source>
        <dbReference type="ARBA" id="ARBA00044926"/>
    </source>
</evidence>
<evidence type="ECO:0000256" key="6">
    <source>
        <dbReference type="ARBA" id="ARBA00023277"/>
    </source>
</evidence>
<feature type="active site" description="Proton donor/acceptor" evidence="10">
    <location>
        <position position="9"/>
    </location>
</feature>
<keyword evidence="2" id="KW-0597">Phosphoprotein</keyword>
<dbReference type="NCBIfam" id="TIGR01509">
    <property type="entry name" value="HAD-SF-IA-v3"/>
    <property type="match status" value="1"/>
</dbReference>
<feature type="binding site" evidence="12">
    <location>
        <position position="167"/>
    </location>
    <ligand>
        <name>Mg(2+)</name>
        <dbReference type="ChEBI" id="CHEBI:18420"/>
    </ligand>
</feature>
<reference evidence="16 17" key="1">
    <citation type="submission" date="2019-11" db="EMBL/GenBank/DDBJ databases">
        <authorList>
            <person name="Ren C."/>
            <person name="Wang H."/>
            <person name="Xu Y."/>
        </authorList>
    </citation>
    <scope>NUCLEOTIDE SEQUENCE [LARGE SCALE GENOMIC DNA]</scope>
    <source>
        <strain evidence="17">JNU-WLY1368</strain>
        <strain evidence="14 16">LBM 19010</strain>
    </source>
</reference>
<dbReference type="Gene3D" id="3.40.50.1000">
    <property type="entry name" value="HAD superfamily/HAD-like"/>
    <property type="match status" value="1"/>
</dbReference>
<feature type="binding site" evidence="12">
    <location>
        <position position="7"/>
    </location>
    <ligand>
        <name>Mg(2+)</name>
        <dbReference type="ChEBI" id="CHEBI:18420"/>
    </ligand>
</feature>
<dbReference type="InterPro" id="IPR023198">
    <property type="entry name" value="PGP-like_dom2"/>
</dbReference>
<evidence type="ECO:0000313" key="15">
    <source>
        <dbReference type="EMBL" id="QKO30329.1"/>
    </source>
</evidence>
<dbReference type="NCBIfam" id="TIGR01990">
    <property type="entry name" value="bPGM"/>
    <property type="match status" value="1"/>
</dbReference>
<evidence type="ECO:0000256" key="5">
    <source>
        <dbReference type="ARBA" id="ARBA00023235"/>
    </source>
</evidence>
<evidence type="ECO:0000256" key="10">
    <source>
        <dbReference type="PIRSR" id="PIRSR610972-1"/>
    </source>
</evidence>
<feature type="binding site" evidence="11">
    <location>
        <position position="23"/>
    </location>
    <ligand>
        <name>substrate</name>
    </ligand>
</feature>
<feature type="active site" description="Nucleophile" evidence="10">
    <location>
        <position position="7"/>
    </location>
</feature>
<name>A0A859DNM8_9FIRM</name>
<dbReference type="PANTHER" id="PTHR46193:SF18">
    <property type="entry name" value="HEXITOL PHOSPHATASE B"/>
    <property type="match status" value="1"/>
</dbReference>
<dbReference type="AlphaFoldDB" id="A0A859DNM8"/>
<keyword evidence="4 12" id="KW-0460">Magnesium</keyword>
<comment type="cofactor">
    <cofactor evidence="12">
        <name>Mg(2+)</name>
        <dbReference type="ChEBI" id="CHEBI:18420"/>
    </cofactor>
    <text evidence="12">Binds 2 magnesium ions per subunit.</text>
</comment>
<dbReference type="InterPro" id="IPR010976">
    <property type="entry name" value="B-phosphoglucomutase_hydrolase"/>
</dbReference>
<feature type="binding site" evidence="11">
    <location>
        <begin position="7"/>
        <end position="9"/>
    </location>
    <ligand>
        <name>substrate</name>
    </ligand>
</feature>
<reference evidence="15" key="3">
    <citation type="journal article" date="2022" name="Int. J. Syst. Evol. Microbiol.">
        <title>Caproicibacterium lactatifermentans sp. nov., isolated from pit clay used for the production of Chinese strong aroma-type liquor.</title>
        <authorList>
            <person name="Wang H."/>
            <person name="Gu Y."/>
            <person name="Zhao D."/>
            <person name="Qiao Z."/>
            <person name="Zheng J."/>
            <person name="Gao J."/>
            <person name="Ren C."/>
            <person name="Xu Y."/>
        </authorList>
    </citation>
    <scope>NUCLEOTIDE SEQUENCE</scope>
    <source>
        <strain evidence="15">JNU-WLY1368</strain>
    </source>
</reference>
<dbReference type="Proteomes" id="UP000501316">
    <property type="component" value="Chromosome"/>
</dbReference>
<evidence type="ECO:0000256" key="3">
    <source>
        <dbReference type="ARBA" id="ARBA00022723"/>
    </source>
</evidence>
<dbReference type="GO" id="GO:0008801">
    <property type="term" value="F:beta-phosphoglucomutase activity"/>
    <property type="evidence" value="ECO:0007669"/>
    <property type="project" value="UniProtKB-EC"/>
</dbReference>
<evidence type="ECO:0000313" key="17">
    <source>
        <dbReference type="Proteomes" id="UP000509623"/>
    </source>
</evidence>
<dbReference type="SUPFAM" id="SSF56784">
    <property type="entry name" value="HAD-like"/>
    <property type="match status" value="1"/>
</dbReference>
<dbReference type="NCBIfam" id="TIGR01549">
    <property type="entry name" value="HAD-SF-IA-v1"/>
    <property type="match status" value="1"/>
</dbReference>
<feature type="binding site" evidence="12">
    <location>
        <position position="9"/>
    </location>
    <ligand>
        <name>Mg(2+)</name>
        <dbReference type="ChEBI" id="CHEBI:18420"/>
    </ligand>
</feature>
<evidence type="ECO:0000256" key="1">
    <source>
        <dbReference type="ARBA" id="ARBA00006171"/>
    </source>
</evidence>
<feature type="binding site" evidence="12">
    <location>
        <position position="168"/>
    </location>
    <ligand>
        <name>Mg(2+)</name>
        <dbReference type="ChEBI" id="CHEBI:18420"/>
    </ligand>
</feature>
<dbReference type="SFLD" id="SFLDG01129">
    <property type="entry name" value="C1.5:_HAD__Beta-PGM__Phosphata"/>
    <property type="match status" value="1"/>
</dbReference>
<evidence type="ECO:0000256" key="12">
    <source>
        <dbReference type="PIRSR" id="PIRSR610972-3"/>
    </source>
</evidence>
<feature type="binding site" evidence="11">
    <location>
        <begin position="112"/>
        <end position="116"/>
    </location>
    <ligand>
        <name>substrate</name>
    </ligand>
</feature>
<evidence type="ECO:0000256" key="13">
    <source>
        <dbReference type="PIRSR" id="PIRSR610972-4"/>
    </source>
</evidence>
<gene>
    <name evidence="14" type="primary">pgmB</name>
    <name evidence="14" type="ORF">GJQ69_00340</name>
    <name evidence="15" type="ORF">GKP14_04440</name>
</gene>
<protein>
    <recommendedName>
        <fullName evidence="9">Beta-phosphoglucomutase</fullName>
        <ecNumber evidence="8">5.4.2.6</ecNumber>
    </recommendedName>
</protein>
<organism evidence="14 16">
    <name type="scientific">Caproicibacterium lactatifermentans</name>
    <dbReference type="NCBI Taxonomy" id="2666138"/>
    <lineage>
        <taxon>Bacteria</taxon>
        <taxon>Bacillati</taxon>
        <taxon>Bacillota</taxon>
        <taxon>Clostridia</taxon>
        <taxon>Eubacteriales</taxon>
        <taxon>Oscillospiraceae</taxon>
        <taxon>Caproicibacterium</taxon>
    </lineage>
</organism>
<dbReference type="SFLD" id="SFLDS00003">
    <property type="entry name" value="Haloacid_Dehalogenase"/>
    <property type="match status" value="1"/>
</dbReference>
<dbReference type="Gene3D" id="1.10.150.240">
    <property type="entry name" value="Putative phosphatase, domain 2"/>
    <property type="match status" value="1"/>
</dbReference>
<dbReference type="InterPro" id="IPR023214">
    <property type="entry name" value="HAD_sf"/>
</dbReference>
<evidence type="ECO:0000313" key="14">
    <source>
        <dbReference type="EMBL" id="QKN23065.1"/>
    </source>
</evidence>
<feature type="site" description="Important for catalytic activity and assists the phosphoryl transfer reaction to Asp8 by balancing charge and orienting the reacting groups" evidence="13">
    <location>
        <position position="143"/>
    </location>
</feature>
<keyword evidence="17" id="KW-1185">Reference proteome</keyword>
<keyword evidence="6" id="KW-0119">Carbohydrate metabolism</keyword>
<dbReference type="InterPro" id="IPR010972">
    <property type="entry name" value="Beta-PGM"/>
</dbReference>
<feature type="binding site" evidence="11">
    <location>
        <position position="74"/>
    </location>
    <ligand>
        <name>substrate</name>
    </ligand>
</feature>
<proteinExistence type="inferred from homology"/>
<dbReference type="InterPro" id="IPR051600">
    <property type="entry name" value="Beta-PGM-like"/>
</dbReference>